<evidence type="ECO:0000256" key="4">
    <source>
        <dbReference type="ARBA" id="ARBA00023136"/>
    </source>
</evidence>
<keyword evidence="3 5" id="KW-1133">Transmembrane helix</keyword>
<dbReference type="RefSeq" id="WP_390309109.1">
    <property type="nucleotide sequence ID" value="NZ_JBHSNQ010000053.1"/>
</dbReference>
<name>A0ABW0RDA4_9BACL</name>
<dbReference type="InterPro" id="IPR023908">
    <property type="entry name" value="xxxLxxG_rpt"/>
</dbReference>
<feature type="domain" description="ABC-2 type transporter transmembrane" evidence="6">
    <location>
        <begin position="24"/>
        <end position="172"/>
    </location>
</feature>
<evidence type="ECO:0000256" key="3">
    <source>
        <dbReference type="ARBA" id="ARBA00022989"/>
    </source>
</evidence>
<comment type="subcellular location">
    <subcellularLocation>
        <location evidence="1">Membrane</location>
        <topology evidence="1">Multi-pass membrane protein</topology>
    </subcellularLocation>
</comment>
<dbReference type="EMBL" id="JBHSNQ010000053">
    <property type="protein sequence ID" value="MFC5541435.1"/>
    <property type="molecule type" value="Genomic_DNA"/>
</dbReference>
<dbReference type="InterPro" id="IPR017500">
    <property type="entry name" value="Phage_infect_YhgE_N"/>
</dbReference>
<organism evidence="7 8">
    <name type="scientific">Ureibacillus suwonensis</name>
    <dbReference type="NCBI Taxonomy" id="313007"/>
    <lineage>
        <taxon>Bacteria</taxon>
        <taxon>Bacillati</taxon>
        <taxon>Bacillota</taxon>
        <taxon>Bacilli</taxon>
        <taxon>Bacillales</taxon>
        <taxon>Caryophanaceae</taxon>
        <taxon>Ureibacillus</taxon>
    </lineage>
</organism>
<feature type="domain" description="ABC-2 type transporter transmembrane" evidence="6">
    <location>
        <begin position="335"/>
        <end position="724"/>
    </location>
</feature>
<evidence type="ECO:0000256" key="2">
    <source>
        <dbReference type="ARBA" id="ARBA00022692"/>
    </source>
</evidence>
<protein>
    <submittedName>
        <fullName evidence="7">YhgE/Pip family protein</fullName>
    </submittedName>
</protein>
<sequence length="751" mass="80763">MKKSSFLAELKFLLTNKKVLISVIAVALVPLLYAGMFIWAFWDPYANLNDLPVAVVNEDEGAEFEGENLQIGKELADKLEDSDEFEFHVVSKEEGYKGLENRDYYLLVEIPENFSENATTILDDEPKKLEIKYVPNESTNFLSAQIGESAMKEVKAEISKKIIETYAETMFDSITELADGLNQASDGASQLKDGIAKLDDGSKTLSENLATLASKMIEFKEGVNTAANGSNSIASGAGQLKDGLKQVNDNLPALVDGTSQVKNGVKQMKDQLPAQVAAGISENLKGSVKDISAGIDQLETQLSSELSTQLTTGIVNGLSGQLAEQTVSNQSQTLAQIKSALVANGYMTEAQADAFMAKVASNSPSKEQIEAQYKTSLQAQLEPQISEGISKGLNQGLTQFETSLTNQLLGSADGIEEKLKAQTAPAFDQLIAGLDQINSGEQTLQSGVSKLYNGSVALNNGANELTAGMNKLSDGASQLQDGAGKLSDGANQLTSGADKLLDGSTELADKLAEGAEKAGTVNANDDTYDMMGEPVVVDKEPVNEVPNYGTGFSPYFMSLGLFVGALMLSIVFEFKRPVIRPKNPFAWFGSKFGVVAIIGLIQALLVDFILLVVLKLEVENLPLFILTSIIVSFVFMALIQMLVTLLGDTGRFIAIIVLILQLTTSAGTFPMELLPNALQPINALLPMTYTIQAFKAAISSGDISYLWHNNFILLGYMVAFMLLTTASLAISFKRQKDVEMVAAMQSHGDEE</sequence>
<dbReference type="Pfam" id="PF12698">
    <property type="entry name" value="ABC2_membrane_3"/>
    <property type="match status" value="2"/>
</dbReference>
<dbReference type="NCBIfam" id="TIGR03062">
    <property type="entry name" value="pip_yhgE_Cterm"/>
    <property type="match status" value="1"/>
</dbReference>
<dbReference type="Gene3D" id="3.40.1710.10">
    <property type="entry name" value="abc type-2 transporter like domain"/>
    <property type="match status" value="1"/>
</dbReference>
<dbReference type="Proteomes" id="UP001595978">
    <property type="component" value="Unassembled WGS sequence"/>
</dbReference>
<dbReference type="PANTHER" id="PTHR43077:SF5">
    <property type="entry name" value="PHAGE INFECTION PROTEIN"/>
    <property type="match status" value="1"/>
</dbReference>
<comment type="caution">
    <text evidence="7">The sequence shown here is derived from an EMBL/GenBank/DDBJ whole genome shotgun (WGS) entry which is preliminary data.</text>
</comment>
<keyword evidence="2 5" id="KW-0812">Transmembrane</keyword>
<dbReference type="InterPro" id="IPR051328">
    <property type="entry name" value="T7SS_ABC-Transporter"/>
</dbReference>
<reference evidence="8" key="1">
    <citation type="journal article" date="2019" name="Int. J. Syst. Evol. Microbiol.">
        <title>The Global Catalogue of Microorganisms (GCM) 10K type strain sequencing project: providing services to taxonomists for standard genome sequencing and annotation.</title>
        <authorList>
            <consortium name="The Broad Institute Genomics Platform"/>
            <consortium name="The Broad Institute Genome Sequencing Center for Infectious Disease"/>
            <person name="Wu L."/>
            <person name="Ma J."/>
        </authorList>
    </citation>
    <scope>NUCLEOTIDE SEQUENCE [LARGE SCALE GENOMIC DNA]</scope>
    <source>
        <strain evidence="8">CCUG 56331</strain>
    </source>
</reference>
<evidence type="ECO:0000313" key="8">
    <source>
        <dbReference type="Proteomes" id="UP001595978"/>
    </source>
</evidence>
<proteinExistence type="predicted"/>
<evidence type="ECO:0000256" key="1">
    <source>
        <dbReference type="ARBA" id="ARBA00004141"/>
    </source>
</evidence>
<evidence type="ECO:0000259" key="6">
    <source>
        <dbReference type="Pfam" id="PF12698"/>
    </source>
</evidence>
<dbReference type="InterPro" id="IPR017501">
    <property type="entry name" value="Phage_infect_YhgE_C"/>
</dbReference>
<feature type="transmembrane region" description="Helical" evidence="5">
    <location>
        <begin position="620"/>
        <end position="645"/>
    </location>
</feature>
<keyword evidence="4 5" id="KW-0472">Membrane</keyword>
<evidence type="ECO:0000313" key="7">
    <source>
        <dbReference type="EMBL" id="MFC5541435.1"/>
    </source>
</evidence>
<feature type="transmembrane region" description="Helical" evidence="5">
    <location>
        <begin position="711"/>
        <end position="730"/>
    </location>
</feature>
<accession>A0ABW0RDA4</accession>
<dbReference type="InterPro" id="IPR013525">
    <property type="entry name" value="ABC2_TM"/>
</dbReference>
<feature type="transmembrane region" description="Helical" evidence="5">
    <location>
        <begin position="552"/>
        <end position="572"/>
    </location>
</feature>
<feature type="transmembrane region" description="Helical" evidence="5">
    <location>
        <begin position="652"/>
        <end position="671"/>
    </location>
</feature>
<dbReference type="NCBIfam" id="TIGR03057">
    <property type="entry name" value="xxxLxxG_by_4"/>
    <property type="match status" value="4"/>
</dbReference>
<feature type="transmembrane region" description="Helical" evidence="5">
    <location>
        <begin position="592"/>
        <end position="614"/>
    </location>
</feature>
<evidence type="ECO:0000256" key="5">
    <source>
        <dbReference type="SAM" id="Phobius"/>
    </source>
</evidence>
<dbReference type="NCBIfam" id="TIGR03061">
    <property type="entry name" value="pip_yhgE_Nterm"/>
    <property type="match status" value="1"/>
</dbReference>
<gene>
    <name evidence="7" type="ORF">ACFPOH_06530</name>
</gene>
<keyword evidence="8" id="KW-1185">Reference proteome</keyword>
<feature type="transmembrane region" description="Helical" evidence="5">
    <location>
        <begin position="20"/>
        <end position="42"/>
    </location>
</feature>
<dbReference type="Gene3D" id="1.10.287.950">
    <property type="entry name" value="Methyl-accepting chemotaxis protein"/>
    <property type="match status" value="1"/>
</dbReference>
<dbReference type="PANTHER" id="PTHR43077">
    <property type="entry name" value="TRANSPORT PERMEASE YVFS-RELATED"/>
    <property type="match status" value="1"/>
</dbReference>